<reference evidence="1" key="1">
    <citation type="submission" date="2025-08" db="UniProtKB">
        <authorList>
            <consortium name="Ensembl"/>
        </authorList>
    </citation>
    <scope>IDENTIFICATION</scope>
</reference>
<dbReference type="InterPro" id="IPR027897">
    <property type="entry name" value="DUF4559"/>
</dbReference>
<keyword evidence="2" id="KW-1185">Reference proteome</keyword>
<dbReference type="RefSeq" id="XP_030220270.1">
    <property type="nucleotide sequence ID" value="XM_030364410.1"/>
</dbReference>
<reference evidence="1" key="2">
    <citation type="submission" date="2025-09" db="UniProtKB">
        <authorList>
            <consortium name="Ensembl"/>
        </authorList>
    </citation>
    <scope>IDENTIFICATION</scope>
</reference>
<accession>A0A8C4ZMU0</accession>
<dbReference type="Ensembl" id="ENSGMOT00000018559.2">
    <property type="protein sequence ID" value="ENSGMOP00000018112.2"/>
    <property type="gene ID" value="ENSGMOG00000016866.2"/>
</dbReference>
<dbReference type="PANTHER" id="PTHR35083:SF2">
    <property type="entry name" value="CHROMOSOME 17 CXORF38 HOMOLOG"/>
    <property type="match status" value="1"/>
</dbReference>
<gene>
    <name evidence="1" type="primary">LOC115549281</name>
</gene>
<dbReference type="PANTHER" id="PTHR35083">
    <property type="entry name" value="RGD1565685 PROTEIN"/>
    <property type="match status" value="1"/>
</dbReference>
<organism evidence="1 2">
    <name type="scientific">Gadus morhua</name>
    <name type="common">Atlantic cod</name>
    <dbReference type="NCBI Taxonomy" id="8049"/>
    <lineage>
        <taxon>Eukaryota</taxon>
        <taxon>Metazoa</taxon>
        <taxon>Chordata</taxon>
        <taxon>Craniata</taxon>
        <taxon>Vertebrata</taxon>
        <taxon>Euteleostomi</taxon>
        <taxon>Actinopterygii</taxon>
        <taxon>Neopterygii</taxon>
        <taxon>Teleostei</taxon>
        <taxon>Neoteleostei</taxon>
        <taxon>Acanthomorphata</taxon>
        <taxon>Zeiogadaria</taxon>
        <taxon>Gadariae</taxon>
        <taxon>Gadiformes</taxon>
        <taxon>Gadoidei</taxon>
        <taxon>Gadidae</taxon>
        <taxon>Gadus</taxon>
    </lineage>
</organism>
<proteinExistence type="predicted"/>
<evidence type="ECO:0000313" key="2">
    <source>
        <dbReference type="Proteomes" id="UP000694546"/>
    </source>
</evidence>
<sequence length="305" mass="34946">MAHQQLANRLNNSGYKNWLKAGQCLLVLAGGIAPYIDHEIRSFHEYVLDQNTQLQRRCHSGCSSKGKLLFLCPLCSEWSKVILRYHRQPNVSTVNWDNCSPALWSQDHWELAKAYMPKGAYKKSALHQCDASALLNLLNFCNWFRVDPQLVREVICCRNELMHSGEMCMDDGWMERYRGALLRLLRHLHHQVVPLDEAVQQIEEIFTVDWSTCITGSDQMDGADDDNGLQVDSVSQSDTMALSVSQLEAELLGERLRELLQDTETQDAECLLRLREFLQANTDLRERFSLELQAFRPQEAAAMSS</sequence>
<dbReference type="Proteomes" id="UP000694546">
    <property type="component" value="Chromosome 8"/>
</dbReference>
<dbReference type="OrthoDB" id="9934809at2759"/>
<name>A0A8C4ZMU0_GADMO</name>
<dbReference type="AlphaFoldDB" id="A0A8C4ZMU0"/>
<dbReference type="GeneID" id="115549281"/>
<dbReference type="OMA" id="WPSDAWE"/>
<protein>
    <submittedName>
        <fullName evidence="1">Uncharacterized protein</fullName>
    </submittedName>
</protein>
<dbReference type="GeneTree" id="ENSGT00390000006290"/>
<evidence type="ECO:0000313" key="1">
    <source>
        <dbReference type="Ensembl" id="ENSGMOP00000018112.2"/>
    </source>
</evidence>
<dbReference type="Pfam" id="PF15112">
    <property type="entry name" value="DUF4559"/>
    <property type="match status" value="1"/>
</dbReference>